<proteinExistence type="predicted"/>
<reference evidence="2" key="2">
    <citation type="submission" date="2020-05" db="UniProtKB">
        <authorList>
            <consortium name="EnsemblMetazoa"/>
        </authorList>
    </citation>
    <scope>IDENTIFICATION</scope>
    <source>
        <strain evidence="2">CM1001059</strain>
    </source>
</reference>
<evidence type="ECO:0000313" key="3">
    <source>
        <dbReference type="Proteomes" id="UP000075902"/>
    </source>
</evidence>
<evidence type="ECO:0000256" key="1">
    <source>
        <dbReference type="SAM" id="MobiDB-lite"/>
    </source>
</evidence>
<name>A0A182ULD1_9DIPT</name>
<dbReference type="AlphaFoldDB" id="A0A182ULD1"/>
<feature type="region of interest" description="Disordered" evidence="1">
    <location>
        <begin position="135"/>
        <end position="162"/>
    </location>
</feature>
<dbReference type="EnsemblMetazoa" id="AMEC022490-RA">
    <property type="protein sequence ID" value="AMEC022490-PA"/>
    <property type="gene ID" value="AMEC022490"/>
</dbReference>
<evidence type="ECO:0000313" key="2">
    <source>
        <dbReference type="EnsemblMetazoa" id="AMEC022490-PA"/>
    </source>
</evidence>
<accession>A0A182ULD1</accession>
<dbReference type="Proteomes" id="UP000075902">
    <property type="component" value="Unassembled WGS sequence"/>
</dbReference>
<reference evidence="3" key="1">
    <citation type="submission" date="2014-01" db="EMBL/GenBank/DDBJ databases">
        <title>The Genome Sequence of Anopheles melas CM1001059_A (V2).</title>
        <authorList>
            <consortium name="The Broad Institute Genomics Platform"/>
            <person name="Neafsey D.E."/>
            <person name="Besansky N."/>
            <person name="Howell P."/>
            <person name="Walton C."/>
            <person name="Young S.K."/>
            <person name="Zeng Q."/>
            <person name="Gargeya S."/>
            <person name="Fitzgerald M."/>
            <person name="Haas B."/>
            <person name="Abouelleil A."/>
            <person name="Allen A.W."/>
            <person name="Alvarado L."/>
            <person name="Arachchi H.M."/>
            <person name="Berlin A.M."/>
            <person name="Chapman S.B."/>
            <person name="Gainer-Dewar J."/>
            <person name="Goldberg J."/>
            <person name="Griggs A."/>
            <person name="Gujja S."/>
            <person name="Hansen M."/>
            <person name="Howarth C."/>
            <person name="Imamovic A."/>
            <person name="Ireland A."/>
            <person name="Larimer J."/>
            <person name="McCowan C."/>
            <person name="Murphy C."/>
            <person name="Pearson M."/>
            <person name="Poon T.W."/>
            <person name="Priest M."/>
            <person name="Roberts A."/>
            <person name="Saif S."/>
            <person name="Shea T."/>
            <person name="Sisk P."/>
            <person name="Sykes S."/>
            <person name="Wortman J."/>
            <person name="Nusbaum C."/>
            <person name="Birren B."/>
        </authorList>
    </citation>
    <scope>NUCLEOTIDE SEQUENCE [LARGE SCALE GENOMIC DNA]</scope>
    <source>
        <strain evidence="3">CM1001059</strain>
    </source>
</reference>
<sequence>MSETVANPFQHLAAKGRRTRVHGSGAEIPSDQICHPTAASEEMWRDANDVHRKPCCFWPNIDEESWWRARFKGPQAIWYEPLDTCSIMGLKRVNTFPDATYLSRNRLDQTPIKAIVSRRLLRSLIEEAPQRYCSDGAQQTSKNLKPTEQNSATHWTGRLKIH</sequence>
<keyword evidence="3" id="KW-1185">Reference proteome</keyword>
<dbReference type="VEuPathDB" id="VectorBase:AMEC022490"/>
<protein>
    <submittedName>
        <fullName evidence="2">Uncharacterized protein</fullName>
    </submittedName>
</protein>
<feature type="compositionally biased region" description="Polar residues" evidence="1">
    <location>
        <begin position="136"/>
        <end position="154"/>
    </location>
</feature>
<organism evidence="2 3">
    <name type="scientific">Anopheles melas</name>
    <dbReference type="NCBI Taxonomy" id="34690"/>
    <lineage>
        <taxon>Eukaryota</taxon>
        <taxon>Metazoa</taxon>
        <taxon>Ecdysozoa</taxon>
        <taxon>Arthropoda</taxon>
        <taxon>Hexapoda</taxon>
        <taxon>Insecta</taxon>
        <taxon>Pterygota</taxon>
        <taxon>Neoptera</taxon>
        <taxon>Endopterygota</taxon>
        <taxon>Diptera</taxon>
        <taxon>Nematocera</taxon>
        <taxon>Culicoidea</taxon>
        <taxon>Culicidae</taxon>
        <taxon>Anophelinae</taxon>
        <taxon>Anopheles</taxon>
    </lineage>
</organism>